<evidence type="ECO:0000256" key="1">
    <source>
        <dbReference type="SAM" id="MobiDB-lite"/>
    </source>
</evidence>
<feature type="compositionally biased region" description="Acidic residues" evidence="1">
    <location>
        <begin position="9"/>
        <end position="21"/>
    </location>
</feature>
<sequence length="112" mass="12774">MRETLRPEDTDELLERDDDVDNRDKQGRTVVEGDREDDERVGVEVDKYRERGMRRDSNVTSSFMVSQEEKGLRLVSIRMGPEFEKGEGESRPDSCANARASICKSGGRCDMV</sequence>
<dbReference type="EMBL" id="JADGJD010000100">
    <property type="protein sequence ID" value="KAJ3055008.1"/>
    <property type="molecule type" value="Genomic_DNA"/>
</dbReference>
<comment type="caution">
    <text evidence="2">The sequence shown here is derived from an EMBL/GenBank/DDBJ whole genome shotgun (WGS) entry which is preliminary data.</text>
</comment>
<gene>
    <name evidence="2" type="ORF">HK097_000087</name>
</gene>
<evidence type="ECO:0000313" key="2">
    <source>
        <dbReference type="EMBL" id="KAJ3055008.1"/>
    </source>
</evidence>
<name>A0AAD5SNS0_9FUNG</name>
<dbReference type="AlphaFoldDB" id="A0AAD5SNS0"/>
<protein>
    <submittedName>
        <fullName evidence="2">Uncharacterized protein</fullName>
    </submittedName>
</protein>
<proteinExistence type="predicted"/>
<accession>A0AAD5SNS0</accession>
<organism evidence="2 3">
    <name type="scientific">Rhizophlyctis rosea</name>
    <dbReference type="NCBI Taxonomy" id="64517"/>
    <lineage>
        <taxon>Eukaryota</taxon>
        <taxon>Fungi</taxon>
        <taxon>Fungi incertae sedis</taxon>
        <taxon>Chytridiomycota</taxon>
        <taxon>Chytridiomycota incertae sedis</taxon>
        <taxon>Chytridiomycetes</taxon>
        <taxon>Rhizophlyctidales</taxon>
        <taxon>Rhizophlyctidaceae</taxon>
        <taxon>Rhizophlyctis</taxon>
    </lineage>
</organism>
<reference evidence="2" key="1">
    <citation type="submission" date="2020-05" db="EMBL/GenBank/DDBJ databases">
        <title>Phylogenomic resolution of chytrid fungi.</title>
        <authorList>
            <person name="Stajich J.E."/>
            <person name="Amses K."/>
            <person name="Simmons R."/>
            <person name="Seto K."/>
            <person name="Myers J."/>
            <person name="Bonds A."/>
            <person name="Quandt C.A."/>
            <person name="Barry K."/>
            <person name="Liu P."/>
            <person name="Grigoriev I."/>
            <person name="Longcore J.E."/>
            <person name="James T.Y."/>
        </authorList>
    </citation>
    <scope>NUCLEOTIDE SEQUENCE</scope>
    <source>
        <strain evidence="2">JEL0318</strain>
    </source>
</reference>
<feature type="region of interest" description="Disordered" evidence="1">
    <location>
        <begin position="1"/>
        <end position="39"/>
    </location>
</feature>
<dbReference type="Proteomes" id="UP001212841">
    <property type="component" value="Unassembled WGS sequence"/>
</dbReference>
<feature type="compositionally biased region" description="Basic and acidic residues" evidence="1">
    <location>
        <begin position="22"/>
        <end position="39"/>
    </location>
</feature>
<keyword evidence="3" id="KW-1185">Reference proteome</keyword>
<evidence type="ECO:0000313" key="3">
    <source>
        <dbReference type="Proteomes" id="UP001212841"/>
    </source>
</evidence>